<reference evidence="4 5" key="1">
    <citation type="journal article" date="2015" name="Microbiology (Mosc.)">
        <title>Genomics of the Weissella cibaria species with an examination of its metabolic traits.</title>
        <authorList>
            <person name="Lynch K.M."/>
            <person name="Lucid A."/>
            <person name="Arendt E.K."/>
            <person name="Sleator R.D."/>
            <person name="Lucey B."/>
            <person name="Coffey A."/>
        </authorList>
    </citation>
    <scope>NUCLEOTIDE SEQUENCE [LARGE SCALE GENOMIC DNA]</scope>
    <source>
        <strain evidence="4 5">MG1</strain>
    </source>
</reference>
<dbReference type="PANTHER" id="PTHR42743">
    <property type="entry name" value="AMINO-ACID AMINOTRANSFERASE"/>
    <property type="match status" value="1"/>
</dbReference>
<protein>
    <submittedName>
        <fullName evidence="4">Dat protein</fullName>
        <ecNumber evidence="4">2.6.1.21</ecNumber>
    </submittedName>
</protein>
<sequence>METVAYYNGKISEIDDMMIPMTDRGFTFGDGVYDATMARHQKIFALDEHLDRFWRSMAAVMITPNFTREELTNILNDLLTNVTGEAYMIYWQVTRGTGRRSHSFPLDATPNLAVMITPMSLDRGKQERPYRLRTELDIRSGLTHVKTINLLPNVLAAQRAMQESVDETVFYRMAANGDTRVTEGSKTNVHMIKAGKLITAPTDKLILPGIARQHLLQAARSLGMPVEERAFTVAELKTADEVFITSSTMMAGRVVSIDGESVGQRDEAHFIPLRTQLVDEWYAETE</sequence>
<comment type="caution">
    <text evidence="4">The sequence shown here is derived from an EMBL/GenBank/DDBJ whole genome shotgun (WGS) entry which is preliminary data.</text>
</comment>
<dbReference type="SUPFAM" id="SSF56752">
    <property type="entry name" value="D-aminoacid aminotransferase-like PLP-dependent enzymes"/>
    <property type="match status" value="1"/>
</dbReference>
<dbReference type="InterPro" id="IPR050571">
    <property type="entry name" value="Class-IV_PLP-Dep_Aminotrnsfr"/>
</dbReference>
<dbReference type="GO" id="GO:0005829">
    <property type="term" value="C:cytosol"/>
    <property type="evidence" value="ECO:0007669"/>
    <property type="project" value="TreeGrafter"/>
</dbReference>
<dbReference type="InterPro" id="IPR001544">
    <property type="entry name" value="Aminotrans_IV"/>
</dbReference>
<name>A0A0D1LNU3_9LACO</name>
<dbReference type="PATRIC" id="fig|137591.25.peg.473"/>
<keyword evidence="5" id="KW-1185">Reference proteome</keyword>
<comment type="similarity">
    <text evidence="2">Belongs to the class-IV pyridoxal-phosphate-dependent aminotransferase family.</text>
</comment>
<dbReference type="GO" id="GO:0008652">
    <property type="term" value="P:amino acid biosynthetic process"/>
    <property type="evidence" value="ECO:0007669"/>
    <property type="project" value="UniProtKB-ARBA"/>
</dbReference>
<dbReference type="Proteomes" id="UP000032287">
    <property type="component" value="Unassembled WGS sequence"/>
</dbReference>
<accession>A0A0D1LNU3</accession>
<evidence type="ECO:0000313" key="4">
    <source>
        <dbReference type="EMBL" id="KIU21800.1"/>
    </source>
</evidence>
<dbReference type="PANTHER" id="PTHR42743:SF10">
    <property type="entry name" value="D-ALANINE AMINOTRANSFERASE"/>
    <property type="match status" value="1"/>
</dbReference>
<dbReference type="GO" id="GO:0047810">
    <property type="term" value="F:D-alanine-2-oxoglutarate aminotransferase activity"/>
    <property type="evidence" value="ECO:0007669"/>
    <property type="project" value="UniProtKB-EC"/>
</dbReference>
<dbReference type="eggNOG" id="COG0115">
    <property type="taxonomic scope" value="Bacteria"/>
</dbReference>
<dbReference type="EMBL" id="JWHU01000006">
    <property type="protein sequence ID" value="KIU21800.1"/>
    <property type="molecule type" value="Genomic_DNA"/>
</dbReference>
<dbReference type="Gene3D" id="3.20.10.10">
    <property type="entry name" value="D-amino Acid Aminotransferase, subunit A, domain 2"/>
    <property type="match status" value="1"/>
</dbReference>
<organism evidence="4 5">
    <name type="scientific">Weissella cibaria</name>
    <dbReference type="NCBI Taxonomy" id="137591"/>
    <lineage>
        <taxon>Bacteria</taxon>
        <taxon>Bacillati</taxon>
        <taxon>Bacillota</taxon>
        <taxon>Bacilli</taxon>
        <taxon>Lactobacillales</taxon>
        <taxon>Lactobacillaceae</taxon>
        <taxon>Weissella</taxon>
    </lineage>
</organism>
<dbReference type="InterPro" id="IPR043131">
    <property type="entry name" value="BCAT-like_N"/>
</dbReference>
<dbReference type="Gene3D" id="3.30.470.10">
    <property type="match status" value="1"/>
</dbReference>
<proteinExistence type="inferred from homology"/>
<dbReference type="InterPro" id="IPR036038">
    <property type="entry name" value="Aminotransferase-like"/>
</dbReference>
<dbReference type="STRING" id="137591.AO080_00345"/>
<dbReference type="InterPro" id="IPR043132">
    <property type="entry name" value="BCAT-like_C"/>
</dbReference>
<dbReference type="AlphaFoldDB" id="A0A0D1LNU3"/>
<dbReference type="Pfam" id="PF01063">
    <property type="entry name" value="Aminotran_4"/>
    <property type="match status" value="1"/>
</dbReference>
<evidence type="ECO:0000313" key="5">
    <source>
        <dbReference type="Proteomes" id="UP000032287"/>
    </source>
</evidence>
<dbReference type="GO" id="GO:0046394">
    <property type="term" value="P:carboxylic acid biosynthetic process"/>
    <property type="evidence" value="ECO:0007669"/>
    <property type="project" value="UniProtKB-ARBA"/>
</dbReference>
<evidence type="ECO:0000256" key="3">
    <source>
        <dbReference type="ARBA" id="ARBA00022898"/>
    </source>
</evidence>
<evidence type="ECO:0000256" key="2">
    <source>
        <dbReference type="ARBA" id="ARBA00009320"/>
    </source>
</evidence>
<keyword evidence="4" id="KW-0808">Transferase</keyword>
<keyword evidence="4" id="KW-0032">Aminotransferase</keyword>
<keyword evidence="3" id="KW-0663">Pyridoxal phosphate</keyword>
<dbReference type="EC" id="2.6.1.21" evidence="4"/>
<evidence type="ECO:0000256" key="1">
    <source>
        <dbReference type="ARBA" id="ARBA00001933"/>
    </source>
</evidence>
<comment type="cofactor">
    <cofactor evidence="1">
        <name>pyridoxal 5'-phosphate</name>
        <dbReference type="ChEBI" id="CHEBI:597326"/>
    </cofactor>
</comment>
<dbReference type="FunFam" id="3.20.10.10:FF:000002">
    <property type="entry name" value="D-alanine aminotransferase"/>
    <property type="match status" value="1"/>
</dbReference>
<gene>
    <name evidence="4" type="primary">dat</name>
    <name evidence="4" type="ORF">QX99_00488</name>
</gene>
<dbReference type="RefSeq" id="WP_043708524.1">
    <property type="nucleotide sequence ID" value="NZ_JALOCT010000003.1"/>
</dbReference>